<evidence type="ECO:0000259" key="2">
    <source>
        <dbReference type="Pfam" id="PF07811"/>
    </source>
</evidence>
<name>A0ABV9UM94_9ACTN</name>
<evidence type="ECO:0000313" key="4">
    <source>
        <dbReference type="Proteomes" id="UP001595834"/>
    </source>
</evidence>
<dbReference type="RefSeq" id="WP_344380286.1">
    <property type="nucleotide sequence ID" value="NZ_BAAASQ010000039.1"/>
</dbReference>
<dbReference type="Proteomes" id="UP001595834">
    <property type="component" value="Unassembled WGS sequence"/>
</dbReference>
<comment type="caution">
    <text evidence="3">The sequence shown here is derived from an EMBL/GenBank/DDBJ whole genome shotgun (WGS) entry which is preliminary data.</text>
</comment>
<reference evidence="4" key="1">
    <citation type="journal article" date="2019" name="Int. J. Syst. Evol. Microbiol.">
        <title>The Global Catalogue of Microorganisms (GCM) 10K type strain sequencing project: providing services to taxonomists for standard genome sequencing and annotation.</title>
        <authorList>
            <consortium name="The Broad Institute Genomics Platform"/>
            <consortium name="The Broad Institute Genome Sequencing Center for Infectious Disease"/>
            <person name="Wu L."/>
            <person name="Ma J."/>
        </authorList>
    </citation>
    <scope>NUCLEOTIDE SEQUENCE [LARGE SCALE GENOMIC DNA]</scope>
    <source>
        <strain evidence="4">CCM 7224</strain>
    </source>
</reference>
<accession>A0ABV9UM94</accession>
<dbReference type="Pfam" id="PF07811">
    <property type="entry name" value="TadE"/>
    <property type="match status" value="1"/>
</dbReference>
<proteinExistence type="predicted"/>
<gene>
    <name evidence="3" type="ORF">ACFPFX_10960</name>
</gene>
<organism evidence="3 4">
    <name type="scientific">Streptomyces mauvecolor</name>
    <dbReference type="NCBI Taxonomy" id="58345"/>
    <lineage>
        <taxon>Bacteria</taxon>
        <taxon>Bacillati</taxon>
        <taxon>Actinomycetota</taxon>
        <taxon>Actinomycetes</taxon>
        <taxon>Kitasatosporales</taxon>
        <taxon>Streptomycetaceae</taxon>
        <taxon>Streptomyces</taxon>
    </lineage>
</organism>
<feature type="domain" description="TadE-like" evidence="2">
    <location>
        <begin position="14"/>
        <end position="56"/>
    </location>
</feature>
<dbReference type="EMBL" id="JBHSIZ010000010">
    <property type="protein sequence ID" value="MFC4956821.1"/>
    <property type="molecule type" value="Genomic_DNA"/>
</dbReference>
<evidence type="ECO:0000256" key="1">
    <source>
        <dbReference type="SAM" id="Phobius"/>
    </source>
</evidence>
<keyword evidence="1" id="KW-0472">Membrane</keyword>
<feature type="transmembrane region" description="Helical" evidence="1">
    <location>
        <begin position="20"/>
        <end position="38"/>
    </location>
</feature>
<sequence length="141" mass="13905">MNRSASLRTGRERGSATTELVLVTPLLLLLMLVAVALGKLAGARLDADEAAHQAARAASLTRNAAAAGAAAEQAAVLSLAGAGSSCTSPRTTLALGGFSPGGVVRVTVTCRVALGVPGMASGMDITASAASVVDLYRGVES</sequence>
<dbReference type="InterPro" id="IPR012495">
    <property type="entry name" value="TadE-like_dom"/>
</dbReference>
<protein>
    <submittedName>
        <fullName evidence="3">TadE/TadG family type IV pilus assembly protein</fullName>
    </submittedName>
</protein>
<keyword evidence="1" id="KW-1133">Transmembrane helix</keyword>
<evidence type="ECO:0000313" key="3">
    <source>
        <dbReference type="EMBL" id="MFC4956821.1"/>
    </source>
</evidence>
<keyword evidence="4" id="KW-1185">Reference proteome</keyword>
<keyword evidence="1" id="KW-0812">Transmembrane</keyword>